<feature type="compositionally biased region" description="Basic residues" evidence="2">
    <location>
        <begin position="47"/>
        <end position="56"/>
    </location>
</feature>
<name>A0A445CE25_ARAHY</name>
<dbReference type="InterPro" id="IPR036875">
    <property type="entry name" value="Znf_CCHC_sf"/>
</dbReference>
<reference evidence="4 5" key="1">
    <citation type="submission" date="2019-01" db="EMBL/GenBank/DDBJ databases">
        <title>Sequencing of cultivated peanut Arachis hypogaea provides insights into genome evolution and oil improvement.</title>
        <authorList>
            <person name="Chen X."/>
        </authorList>
    </citation>
    <scope>NUCLEOTIDE SEQUENCE [LARGE SCALE GENOMIC DNA]</scope>
    <source>
        <strain evidence="5">cv. Fuhuasheng</strain>
        <tissue evidence="4">Leaves</tissue>
    </source>
</reference>
<gene>
    <name evidence="4" type="ORF">Ahy_A07g035479</name>
</gene>
<evidence type="ECO:0000256" key="2">
    <source>
        <dbReference type="SAM" id="MobiDB-lite"/>
    </source>
</evidence>
<keyword evidence="1" id="KW-0862">Zinc</keyword>
<organism evidence="4 5">
    <name type="scientific">Arachis hypogaea</name>
    <name type="common">Peanut</name>
    <dbReference type="NCBI Taxonomy" id="3818"/>
    <lineage>
        <taxon>Eukaryota</taxon>
        <taxon>Viridiplantae</taxon>
        <taxon>Streptophyta</taxon>
        <taxon>Embryophyta</taxon>
        <taxon>Tracheophyta</taxon>
        <taxon>Spermatophyta</taxon>
        <taxon>Magnoliopsida</taxon>
        <taxon>eudicotyledons</taxon>
        <taxon>Gunneridae</taxon>
        <taxon>Pentapetalae</taxon>
        <taxon>rosids</taxon>
        <taxon>fabids</taxon>
        <taxon>Fabales</taxon>
        <taxon>Fabaceae</taxon>
        <taxon>Papilionoideae</taxon>
        <taxon>50 kb inversion clade</taxon>
        <taxon>dalbergioids sensu lato</taxon>
        <taxon>Dalbergieae</taxon>
        <taxon>Pterocarpus clade</taxon>
        <taxon>Arachis</taxon>
    </lineage>
</organism>
<evidence type="ECO:0000256" key="1">
    <source>
        <dbReference type="PROSITE-ProRule" id="PRU00047"/>
    </source>
</evidence>
<sequence length="143" mass="16018">MDAYIDGCYKKDTYVRCYDSVICSVNDPDQWKKTDFDNVMLPSYRKPSHRLVNKRKRDPEEAEDRSQSHLSRRGKIQRCSNCGESGHKKGGCTKPPSVEITASSSSPGSAVWVVVMALHSLFEFSSVLLGRVLRGSSVIFLLS</sequence>
<dbReference type="SUPFAM" id="SSF57756">
    <property type="entry name" value="Retrovirus zinc finger-like domains"/>
    <property type="match status" value="1"/>
</dbReference>
<feature type="domain" description="CCHC-type" evidence="3">
    <location>
        <begin position="78"/>
        <end position="94"/>
    </location>
</feature>
<dbReference type="PROSITE" id="PS50158">
    <property type="entry name" value="ZF_CCHC"/>
    <property type="match status" value="1"/>
</dbReference>
<evidence type="ECO:0000313" key="5">
    <source>
        <dbReference type="Proteomes" id="UP000289738"/>
    </source>
</evidence>
<evidence type="ECO:0000313" key="4">
    <source>
        <dbReference type="EMBL" id="RYR49159.1"/>
    </source>
</evidence>
<dbReference type="InterPro" id="IPR001878">
    <property type="entry name" value="Znf_CCHC"/>
</dbReference>
<dbReference type="GO" id="GO:0003676">
    <property type="term" value="F:nucleic acid binding"/>
    <property type="evidence" value="ECO:0007669"/>
    <property type="project" value="InterPro"/>
</dbReference>
<evidence type="ECO:0000259" key="3">
    <source>
        <dbReference type="PROSITE" id="PS50158"/>
    </source>
</evidence>
<dbReference type="AlphaFoldDB" id="A0A445CE25"/>
<proteinExistence type="predicted"/>
<comment type="caution">
    <text evidence="4">The sequence shown here is derived from an EMBL/GenBank/DDBJ whole genome shotgun (WGS) entry which is preliminary data.</text>
</comment>
<accession>A0A445CE25</accession>
<feature type="region of interest" description="Disordered" evidence="2">
    <location>
        <begin position="47"/>
        <end position="105"/>
    </location>
</feature>
<keyword evidence="1" id="KW-0863">Zinc-finger</keyword>
<keyword evidence="1" id="KW-0479">Metal-binding</keyword>
<protein>
    <recommendedName>
        <fullName evidence="3">CCHC-type domain-containing protein</fullName>
    </recommendedName>
</protein>
<dbReference type="EMBL" id="SDMP01000007">
    <property type="protein sequence ID" value="RYR49159.1"/>
    <property type="molecule type" value="Genomic_DNA"/>
</dbReference>
<dbReference type="GO" id="GO:0008270">
    <property type="term" value="F:zinc ion binding"/>
    <property type="evidence" value="ECO:0007669"/>
    <property type="project" value="UniProtKB-KW"/>
</dbReference>
<dbReference type="Proteomes" id="UP000289738">
    <property type="component" value="Chromosome A07"/>
</dbReference>
<keyword evidence="5" id="KW-1185">Reference proteome</keyword>